<dbReference type="CDD" id="cd00130">
    <property type="entry name" value="PAS"/>
    <property type="match status" value="1"/>
</dbReference>
<dbReference type="InterPro" id="IPR004090">
    <property type="entry name" value="Chemotax_Me-accpt_rcpt"/>
</dbReference>
<feature type="domain" description="HAMP" evidence="7">
    <location>
        <begin position="217"/>
        <end position="269"/>
    </location>
</feature>
<dbReference type="InterPro" id="IPR000014">
    <property type="entry name" value="PAS"/>
</dbReference>
<dbReference type="SMART" id="SM00304">
    <property type="entry name" value="HAMP"/>
    <property type="match status" value="2"/>
</dbReference>
<keyword evidence="4" id="KW-0807">Transducer</keyword>
<dbReference type="InterPro" id="IPR001610">
    <property type="entry name" value="PAC"/>
</dbReference>
<feature type="domain" description="PAS" evidence="6">
    <location>
        <begin position="25"/>
        <end position="60"/>
    </location>
</feature>
<dbReference type="SUPFAM" id="SSF58104">
    <property type="entry name" value="Methyl-accepting chemotaxis protein (MCP) signaling domain"/>
    <property type="match status" value="1"/>
</dbReference>
<gene>
    <name evidence="8" type="ORF">SAMN06265795_110126</name>
</gene>
<dbReference type="GO" id="GO:0004888">
    <property type="term" value="F:transmembrane signaling receptor activity"/>
    <property type="evidence" value="ECO:0007669"/>
    <property type="project" value="InterPro"/>
</dbReference>
<comment type="subcellular location">
    <subcellularLocation>
        <location evidence="1">Membrane</location>
    </subcellularLocation>
</comment>
<dbReference type="PROSITE" id="PS50111">
    <property type="entry name" value="CHEMOTAXIS_TRANSDUC_2"/>
    <property type="match status" value="1"/>
</dbReference>
<feature type="domain" description="Methyl-accepting transducer" evidence="5">
    <location>
        <begin position="274"/>
        <end position="503"/>
    </location>
</feature>
<dbReference type="Proteomes" id="UP000198284">
    <property type="component" value="Unassembled WGS sequence"/>
</dbReference>
<dbReference type="EMBL" id="FZOT01000010">
    <property type="protein sequence ID" value="SNS97103.1"/>
    <property type="molecule type" value="Genomic_DNA"/>
</dbReference>
<proteinExistence type="inferred from homology"/>
<dbReference type="Pfam" id="PF00015">
    <property type="entry name" value="MCPsignal"/>
    <property type="match status" value="1"/>
</dbReference>
<dbReference type="SMART" id="SM00283">
    <property type="entry name" value="MA"/>
    <property type="match status" value="1"/>
</dbReference>
<dbReference type="Gene3D" id="3.30.450.20">
    <property type="entry name" value="PAS domain"/>
    <property type="match status" value="1"/>
</dbReference>
<dbReference type="RefSeq" id="WP_089400188.1">
    <property type="nucleotide sequence ID" value="NZ_FZOT01000010.1"/>
</dbReference>
<dbReference type="GO" id="GO:0005886">
    <property type="term" value="C:plasma membrane"/>
    <property type="evidence" value="ECO:0007669"/>
    <property type="project" value="TreeGrafter"/>
</dbReference>
<evidence type="ECO:0000256" key="2">
    <source>
        <dbReference type="ARBA" id="ARBA00022481"/>
    </source>
</evidence>
<organism evidence="8 9">
    <name type="scientific">Noviherbaspirillum humi</name>
    <dbReference type="NCBI Taxonomy" id="1688639"/>
    <lineage>
        <taxon>Bacteria</taxon>
        <taxon>Pseudomonadati</taxon>
        <taxon>Pseudomonadota</taxon>
        <taxon>Betaproteobacteria</taxon>
        <taxon>Burkholderiales</taxon>
        <taxon>Oxalobacteraceae</taxon>
        <taxon>Noviherbaspirillum</taxon>
    </lineage>
</organism>
<dbReference type="FunFam" id="1.10.287.950:FF:000001">
    <property type="entry name" value="Methyl-accepting chemotaxis sensory transducer"/>
    <property type="match status" value="1"/>
</dbReference>
<reference evidence="8 9" key="1">
    <citation type="submission" date="2017-06" db="EMBL/GenBank/DDBJ databases">
        <authorList>
            <person name="Kim H.J."/>
            <person name="Triplett B.A."/>
        </authorList>
    </citation>
    <scope>NUCLEOTIDE SEQUENCE [LARGE SCALE GENOMIC DNA]</scope>
    <source>
        <strain evidence="8 9">U15</strain>
    </source>
</reference>
<evidence type="ECO:0000256" key="3">
    <source>
        <dbReference type="ARBA" id="ARBA00029447"/>
    </source>
</evidence>
<keyword evidence="9" id="KW-1185">Reference proteome</keyword>
<dbReference type="PROSITE" id="PS50885">
    <property type="entry name" value="HAMP"/>
    <property type="match status" value="1"/>
</dbReference>
<dbReference type="Pfam" id="PF00672">
    <property type="entry name" value="HAMP"/>
    <property type="match status" value="1"/>
</dbReference>
<evidence type="ECO:0000256" key="1">
    <source>
        <dbReference type="ARBA" id="ARBA00004370"/>
    </source>
</evidence>
<dbReference type="Gene3D" id="1.10.287.950">
    <property type="entry name" value="Methyl-accepting chemotaxis protein"/>
    <property type="match status" value="1"/>
</dbReference>
<dbReference type="GO" id="GO:0006935">
    <property type="term" value="P:chemotaxis"/>
    <property type="evidence" value="ECO:0007669"/>
    <property type="project" value="InterPro"/>
</dbReference>
<evidence type="ECO:0000259" key="7">
    <source>
        <dbReference type="PROSITE" id="PS50885"/>
    </source>
</evidence>
<dbReference type="NCBIfam" id="TIGR00229">
    <property type="entry name" value="sensory_box"/>
    <property type="match status" value="1"/>
</dbReference>
<evidence type="ECO:0000313" key="8">
    <source>
        <dbReference type="EMBL" id="SNS97103.1"/>
    </source>
</evidence>
<dbReference type="SMART" id="SM00091">
    <property type="entry name" value="PAS"/>
    <property type="match status" value="1"/>
</dbReference>
<evidence type="ECO:0000259" key="5">
    <source>
        <dbReference type="PROSITE" id="PS50111"/>
    </source>
</evidence>
<comment type="similarity">
    <text evidence="3">Belongs to the methyl-accepting chemotaxis (MCP) protein family.</text>
</comment>
<keyword evidence="2" id="KW-0488">Methylation</keyword>
<dbReference type="PRINTS" id="PR00260">
    <property type="entry name" value="CHEMTRNSDUCR"/>
</dbReference>
<dbReference type="PROSITE" id="PS50112">
    <property type="entry name" value="PAS"/>
    <property type="match status" value="1"/>
</dbReference>
<dbReference type="InterPro" id="IPR004089">
    <property type="entry name" value="MCPsignal_dom"/>
</dbReference>
<dbReference type="InterPro" id="IPR013655">
    <property type="entry name" value="PAS_fold_3"/>
</dbReference>
<dbReference type="AlphaFoldDB" id="A0A239IVS4"/>
<name>A0A239IVS4_9BURK</name>
<dbReference type="CDD" id="cd06225">
    <property type="entry name" value="HAMP"/>
    <property type="match status" value="1"/>
</dbReference>
<evidence type="ECO:0000313" key="9">
    <source>
        <dbReference type="Proteomes" id="UP000198284"/>
    </source>
</evidence>
<evidence type="ECO:0000256" key="4">
    <source>
        <dbReference type="PROSITE-ProRule" id="PRU00284"/>
    </source>
</evidence>
<dbReference type="OrthoDB" id="9806477at2"/>
<dbReference type="SUPFAM" id="SSF55785">
    <property type="entry name" value="PYP-like sensor domain (PAS domain)"/>
    <property type="match status" value="1"/>
</dbReference>
<sequence length="522" mass="55377">MRLNLPVTDQEYVLAEGRSIVSKTDLDGNIQYVNPYFCEVSGYTEDELMGQPQNIIRHPDMPPAAFADMWATIRIGLPWTGVVKNRRKNGGYYWVLANVTPIAEGGRTLGYMSVRTRPSHVQVRACEALYRDMREGRAAHLLLRQGALRRRGPAGWLAALRAMPLSRKLGCNFALSAGLMAASAGIGLQLEGDGAWIALLALGGITLQGWQWLALHRGVAAPVAQATRVARAIAAGDLSREFSQAGHDDMGQLMRALQQMNVNLVAIIQDVRTNVASMQAGTRAIAAGNADLAHRTTAQAASLEETAASMEQFASTVKQNSDAAAQGNALARQASETAARGGAAVSRVGATMNDISASARKIVDIIGLIDGIAFQTNILALNASVEAARAGEQGRGFAVVAGEVRSLAQRSATAAREIKHLIDDSAHRVEEGNRLVAEAMGTVDDIVQSVQQVAGIIEEISTASGEQNQGITQVNGAVAHLDQVTQQNAQLVEEAATAAAGLDKEAVHLSQAVSVFKLRKAT</sequence>
<dbReference type="SMART" id="SM00086">
    <property type="entry name" value="PAC"/>
    <property type="match status" value="1"/>
</dbReference>
<dbReference type="CDD" id="cd11386">
    <property type="entry name" value="MCP_signal"/>
    <property type="match status" value="1"/>
</dbReference>
<dbReference type="InterPro" id="IPR003660">
    <property type="entry name" value="HAMP_dom"/>
</dbReference>
<dbReference type="InterPro" id="IPR035965">
    <property type="entry name" value="PAS-like_dom_sf"/>
</dbReference>
<dbReference type="InterPro" id="IPR051310">
    <property type="entry name" value="MCP_chemotaxis"/>
</dbReference>
<evidence type="ECO:0000259" key="6">
    <source>
        <dbReference type="PROSITE" id="PS50112"/>
    </source>
</evidence>
<dbReference type="GO" id="GO:0007165">
    <property type="term" value="P:signal transduction"/>
    <property type="evidence" value="ECO:0007669"/>
    <property type="project" value="UniProtKB-KW"/>
</dbReference>
<protein>
    <submittedName>
        <fullName evidence="8">Methyl-accepting chemotaxis sensory transducer with Pas/Pac sensor</fullName>
    </submittedName>
</protein>
<accession>A0A239IVS4</accession>
<dbReference type="PANTHER" id="PTHR43531">
    <property type="entry name" value="PROTEIN ICFG"/>
    <property type="match status" value="1"/>
</dbReference>
<dbReference type="PANTHER" id="PTHR43531:SF14">
    <property type="entry name" value="METHYL-ACCEPTING CHEMOTAXIS PROTEIN I-RELATED"/>
    <property type="match status" value="1"/>
</dbReference>
<dbReference type="Pfam" id="PF08447">
    <property type="entry name" value="PAS_3"/>
    <property type="match status" value="1"/>
</dbReference>